<feature type="compositionally biased region" description="Low complexity" evidence="1">
    <location>
        <begin position="70"/>
        <end position="85"/>
    </location>
</feature>
<evidence type="ECO:0000256" key="1">
    <source>
        <dbReference type="SAM" id="MobiDB-lite"/>
    </source>
</evidence>
<name>A0A7R9CSS8_TIMCR</name>
<feature type="compositionally biased region" description="Polar residues" evidence="1">
    <location>
        <begin position="100"/>
        <end position="109"/>
    </location>
</feature>
<reference evidence="2" key="1">
    <citation type="submission" date="2020-11" db="EMBL/GenBank/DDBJ databases">
        <authorList>
            <person name="Tran Van P."/>
        </authorList>
    </citation>
    <scope>NUCLEOTIDE SEQUENCE</scope>
</reference>
<dbReference type="AlphaFoldDB" id="A0A7R9CSS8"/>
<dbReference type="EMBL" id="OC318402">
    <property type="protein sequence ID" value="CAD7401828.1"/>
    <property type="molecule type" value="Genomic_DNA"/>
</dbReference>
<evidence type="ECO:0000313" key="2">
    <source>
        <dbReference type="EMBL" id="CAD7401828.1"/>
    </source>
</evidence>
<protein>
    <submittedName>
        <fullName evidence="2">Uncharacterized protein</fullName>
    </submittedName>
</protein>
<feature type="region of interest" description="Disordered" evidence="1">
    <location>
        <begin position="67"/>
        <end position="129"/>
    </location>
</feature>
<organism evidence="2">
    <name type="scientific">Timema cristinae</name>
    <name type="common">Walking stick</name>
    <dbReference type="NCBI Taxonomy" id="61476"/>
    <lineage>
        <taxon>Eukaryota</taxon>
        <taxon>Metazoa</taxon>
        <taxon>Ecdysozoa</taxon>
        <taxon>Arthropoda</taxon>
        <taxon>Hexapoda</taxon>
        <taxon>Insecta</taxon>
        <taxon>Pterygota</taxon>
        <taxon>Neoptera</taxon>
        <taxon>Polyneoptera</taxon>
        <taxon>Phasmatodea</taxon>
        <taxon>Timematodea</taxon>
        <taxon>Timematoidea</taxon>
        <taxon>Timematidae</taxon>
        <taxon>Timema</taxon>
    </lineage>
</organism>
<proteinExistence type="predicted"/>
<accession>A0A7R9CSS8</accession>
<gene>
    <name evidence="2" type="ORF">TCEB3V08_LOCUS6201</name>
</gene>
<sequence>MLGKFVYMGTAQDDGGHDAGCEVAVIGILKKISSETGQLYSTCQRAAQQAYRSTTVHKVVSLRRVREVPQHATHAQASQRAAAYHAPKRSRVHPLPESVPNDQLAQQPQERVPPQDTLVSDTALPPLSG</sequence>